<feature type="domain" description="Methyltransferase" evidence="1">
    <location>
        <begin position="55"/>
        <end position="128"/>
    </location>
</feature>
<dbReference type="GO" id="GO:0008168">
    <property type="term" value="F:methyltransferase activity"/>
    <property type="evidence" value="ECO:0007669"/>
    <property type="project" value="UniProtKB-KW"/>
</dbReference>
<gene>
    <name evidence="2" type="ORF">C8P68_102537</name>
</gene>
<reference evidence="2 3" key="1">
    <citation type="submission" date="2018-04" db="EMBL/GenBank/DDBJ databases">
        <title>Genomic Encyclopedia of Archaeal and Bacterial Type Strains, Phase II (KMG-II): from individual species to whole genera.</title>
        <authorList>
            <person name="Goeker M."/>
        </authorList>
    </citation>
    <scope>NUCLEOTIDE SEQUENCE [LARGE SCALE GENOMIC DNA]</scope>
    <source>
        <strain evidence="2 3">DSM 26809</strain>
    </source>
</reference>
<proteinExistence type="predicted"/>
<dbReference type="AlphaFoldDB" id="A0A2T5JD62"/>
<keyword evidence="2" id="KW-0808">Transferase</keyword>
<dbReference type="InterPro" id="IPR041698">
    <property type="entry name" value="Methyltransf_25"/>
</dbReference>
<name>A0A2T5JD62_9SPHI</name>
<keyword evidence="3" id="KW-1185">Reference proteome</keyword>
<comment type="caution">
    <text evidence="2">The sequence shown here is derived from an EMBL/GenBank/DDBJ whole genome shotgun (WGS) entry which is preliminary data.</text>
</comment>
<keyword evidence="2" id="KW-0489">Methyltransferase</keyword>
<dbReference type="EMBL" id="QAOQ01000002">
    <property type="protein sequence ID" value="PTQ99708.1"/>
    <property type="molecule type" value="Genomic_DNA"/>
</dbReference>
<sequence>MTSLNDSGALFAYHRAMIEKHGNKGTGALGWREPEHQLLRFKELAAIADLNGCTVIDAGCGHADLLPFLLEKYPQMKHYYGIEMMPELLDKATERYGDLPNTTFFSANFMTRALPEAHYILVCGSLNYSSGNPGYIFEAIEKLYKSAGRGLAFNLLRSVSAEGVLRAYNPAVIARFCRTLSKNVVLKDDYADEDFTVLMRR</sequence>
<dbReference type="InterPro" id="IPR029063">
    <property type="entry name" value="SAM-dependent_MTases_sf"/>
</dbReference>
<evidence type="ECO:0000313" key="2">
    <source>
        <dbReference type="EMBL" id="PTQ99708.1"/>
    </source>
</evidence>
<dbReference type="GO" id="GO:0032259">
    <property type="term" value="P:methylation"/>
    <property type="evidence" value="ECO:0007669"/>
    <property type="project" value="UniProtKB-KW"/>
</dbReference>
<organism evidence="2 3">
    <name type="scientific">Mucilaginibacter yixingensis</name>
    <dbReference type="NCBI Taxonomy" id="1295612"/>
    <lineage>
        <taxon>Bacteria</taxon>
        <taxon>Pseudomonadati</taxon>
        <taxon>Bacteroidota</taxon>
        <taxon>Sphingobacteriia</taxon>
        <taxon>Sphingobacteriales</taxon>
        <taxon>Sphingobacteriaceae</taxon>
        <taxon>Mucilaginibacter</taxon>
    </lineage>
</organism>
<evidence type="ECO:0000259" key="1">
    <source>
        <dbReference type="Pfam" id="PF13649"/>
    </source>
</evidence>
<dbReference type="Pfam" id="PF13649">
    <property type="entry name" value="Methyltransf_25"/>
    <property type="match status" value="1"/>
</dbReference>
<dbReference type="SUPFAM" id="SSF53335">
    <property type="entry name" value="S-adenosyl-L-methionine-dependent methyltransferases"/>
    <property type="match status" value="1"/>
</dbReference>
<protein>
    <submittedName>
        <fullName evidence="2">Methyltransferase family protein</fullName>
    </submittedName>
</protein>
<dbReference type="Proteomes" id="UP000244168">
    <property type="component" value="Unassembled WGS sequence"/>
</dbReference>
<evidence type="ECO:0000313" key="3">
    <source>
        <dbReference type="Proteomes" id="UP000244168"/>
    </source>
</evidence>
<dbReference type="CDD" id="cd02440">
    <property type="entry name" value="AdoMet_MTases"/>
    <property type="match status" value="1"/>
</dbReference>
<accession>A0A2T5JD62</accession>
<dbReference type="OrthoDB" id="9800454at2"/>
<dbReference type="Gene3D" id="3.40.50.150">
    <property type="entry name" value="Vaccinia Virus protein VP39"/>
    <property type="match status" value="1"/>
</dbReference>
<dbReference type="RefSeq" id="WP_107827625.1">
    <property type="nucleotide sequence ID" value="NZ_CP160205.1"/>
</dbReference>